<feature type="region of interest" description="Disordered" evidence="1">
    <location>
        <begin position="454"/>
        <end position="473"/>
    </location>
</feature>
<evidence type="ECO:0000313" key="3">
    <source>
        <dbReference type="Proteomes" id="UP001243298"/>
    </source>
</evidence>
<keyword evidence="3" id="KW-1185">Reference proteome</keyword>
<proteinExistence type="predicted"/>
<name>A0ABT6IWC7_9GAMM</name>
<evidence type="ECO:0000313" key="2">
    <source>
        <dbReference type="EMBL" id="MDH4905846.1"/>
    </source>
</evidence>
<accession>A0ABT6IWC7</accession>
<reference evidence="2 3" key="1">
    <citation type="submission" date="2017-11" db="EMBL/GenBank/DDBJ databases">
        <title>Whole genome sequencing of Psychrobacter pocilloporae S6-60T(=JCM 31058T=LMG 29157T).</title>
        <authorList>
            <person name="Das S.K."/>
        </authorList>
    </citation>
    <scope>NUCLEOTIDE SEQUENCE [LARGE SCALE GENOMIC DNA]</scope>
    <source>
        <strain evidence="2 3">S6-60</strain>
    </source>
</reference>
<dbReference type="RefSeq" id="WP_284719748.1">
    <property type="nucleotide sequence ID" value="NZ_PGFT01000001.1"/>
</dbReference>
<protein>
    <submittedName>
        <fullName evidence="2">Uncharacterized protein</fullName>
    </submittedName>
</protein>
<organism evidence="2 3">
    <name type="scientific">Psychrobacter pocilloporae</name>
    <dbReference type="NCBI Taxonomy" id="1775882"/>
    <lineage>
        <taxon>Bacteria</taxon>
        <taxon>Pseudomonadati</taxon>
        <taxon>Pseudomonadota</taxon>
        <taxon>Gammaproteobacteria</taxon>
        <taxon>Moraxellales</taxon>
        <taxon>Moraxellaceae</taxon>
        <taxon>Psychrobacter</taxon>
    </lineage>
</organism>
<comment type="caution">
    <text evidence="2">The sequence shown here is derived from an EMBL/GenBank/DDBJ whole genome shotgun (WGS) entry which is preliminary data.</text>
</comment>
<sequence length="473" mass="52945">MTYALVDNSTLTAVERLSGNVLTKSKDSTDTDIVALENYLQAILFYDRIVAVDDYIPKHRDSRIAAFPNIDFLNKGDFNLDLIEQQAKEKADSIRPEIRGGEFVNSDFKKLIELLQTHIVCTWDISSSVYHLTLKGLANGSEEFKKYGNLAASIFSELNDASELGQRTSGNVALVDRYGNPISSGYKVPEARWSNGGKSSGEASNAIKAFVAALVWLANRSVFYSLTARYLQADTFLYPIRQAYQQTYLSQTCNYGFSYAKNIVDHFSTVASEDLVSIHNAGLSVATATTLPMFSAWLAKETGDPSQIVAAAYSIRNNSEFIEAREQIREIRKLFDQSEIASANRKVLKLVTSFNKASNNLRVKYGLNTRQGVPVTKLVHVYNTYAAISALPKVPAYNFKIKLPEFVYNLRKPKGFNAVYRNLTDDLSTVWSLGEARDILGSKVDNDKQSLVYNPKQEKPEFRQTHSQFKSPM</sequence>
<dbReference type="EMBL" id="PGFT01000001">
    <property type="protein sequence ID" value="MDH4905846.1"/>
    <property type="molecule type" value="Genomic_DNA"/>
</dbReference>
<dbReference type="Proteomes" id="UP001243298">
    <property type="component" value="Unassembled WGS sequence"/>
</dbReference>
<evidence type="ECO:0000256" key="1">
    <source>
        <dbReference type="SAM" id="MobiDB-lite"/>
    </source>
</evidence>
<gene>
    <name evidence="2" type="ORF">CUR83_12415</name>
</gene>